<evidence type="ECO:0000256" key="5">
    <source>
        <dbReference type="ARBA" id="ARBA00048885"/>
    </source>
</evidence>
<dbReference type="InterPro" id="IPR043129">
    <property type="entry name" value="ATPase_NBD"/>
</dbReference>
<keyword evidence="6" id="KW-0119">Carbohydrate metabolism</keyword>
<sequence>MEPRPDDLFLGCDLSTQQLKIVAINSSLQTIHEAACHFDNDLPQYKTTSGVHVNGDEIAAPVEMWIAALDLVLQRMKDEGFEFGRVRGISGAGQQHGSVYWSREAEGLLAALEKDKTLVEQLSPKAFTHPISPNWQDHSTSRECADHEAAVGSAEKLAEITGSKAHERFTGPQILKLRRNRPEVYHETYRISLVSSFLSSLFLGSIAPIDIADVCGMNLWDISSNTYSQRLVSLVSDNPGSLIQKLGIPETDGGRLIDYISPYFVHRYGFPTDCCVVPFTGDNPATLLSFPLRPLDVIISLGTSTTLLVTTPTYITDPGYHMFAHPTTPGLYMAMLCYKNGALARLGVRDAVSKVKDTWDEFTKIALETPVLGRENADDPAKLGFYFPLSEIIPAAPSGTWRFLSNGELEEVQPGGKWDVPRDDVRTIIESQALSMRLRSQPLLAQGAGRPGKIWVVGGGSSNPAINNIIGQVFGAREGVYKLLKGAANACALGGANKAAWGVLRKKGETFEDFMAARWEAEGGGRSERVVQGMKDGEGDGIWEKYGEVLGVFEEAERRVVASKNGQGH</sequence>
<keyword evidence="3 6" id="KW-0808">Transferase</keyword>
<keyword evidence="2 6" id="KW-0859">Xylose metabolism</keyword>
<dbReference type="OMA" id="NSCALGG"/>
<evidence type="ECO:0000259" key="8">
    <source>
        <dbReference type="Pfam" id="PF02782"/>
    </source>
</evidence>
<reference evidence="9 10" key="2">
    <citation type="journal article" date="2014" name="J. Gen. Appl. Microbiol.">
        <title>The early diverging ascomycetous budding yeast Saitoella complicata has three histone deacetylases belonging to the Clr6, Hos2, and Rpd3 lineages.</title>
        <authorList>
            <person name="Nishida H."/>
            <person name="Matsumoto T."/>
            <person name="Kondo S."/>
            <person name="Hamamoto M."/>
            <person name="Yoshikawa H."/>
        </authorList>
    </citation>
    <scope>NUCLEOTIDE SEQUENCE [LARGE SCALE GENOMIC DNA]</scope>
    <source>
        <strain evidence="9 10">NRRL Y-17804</strain>
    </source>
</reference>
<feature type="domain" description="Carbohydrate kinase FGGY N-terminal" evidence="7">
    <location>
        <begin position="9"/>
        <end position="288"/>
    </location>
</feature>
<dbReference type="Gene3D" id="3.30.420.40">
    <property type="match status" value="2"/>
</dbReference>
<dbReference type="OrthoDB" id="1728974at2759"/>
<accession>A0A0E9N9Z7</accession>
<gene>
    <name evidence="9" type="ORF">G7K_0845-t1</name>
</gene>
<evidence type="ECO:0000256" key="4">
    <source>
        <dbReference type="ARBA" id="ARBA00022777"/>
    </source>
</evidence>
<evidence type="ECO:0000256" key="3">
    <source>
        <dbReference type="ARBA" id="ARBA00022679"/>
    </source>
</evidence>
<organism evidence="9 10">
    <name type="scientific">Saitoella complicata (strain BCRC 22490 / CBS 7301 / JCM 7358 / NBRC 10748 / NRRL Y-17804)</name>
    <dbReference type="NCBI Taxonomy" id="698492"/>
    <lineage>
        <taxon>Eukaryota</taxon>
        <taxon>Fungi</taxon>
        <taxon>Dikarya</taxon>
        <taxon>Ascomycota</taxon>
        <taxon>Taphrinomycotina</taxon>
        <taxon>Taphrinomycotina incertae sedis</taxon>
        <taxon>Saitoella</taxon>
    </lineage>
</organism>
<keyword evidence="10" id="KW-1185">Reference proteome</keyword>
<evidence type="ECO:0000256" key="6">
    <source>
        <dbReference type="RuleBase" id="RU367058"/>
    </source>
</evidence>
<dbReference type="STRING" id="698492.A0A0E9N9Z7"/>
<dbReference type="PANTHER" id="PTHR10196:SF57">
    <property type="entry name" value="XYLULOSE KINASE"/>
    <property type="match status" value="1"/>
</dbReference>
<comment type="similarity">
    <text evidence="1 6">Belongs to the FGGY kinase family.</text>
</comment>
<keyword evidence="4 6" id="KW-0418">Kinase</keyword>
<keyword evidence="6" id="KW-0067">ATP-binding</keyword>
<reference evidence="9 10" key="1">
    <citation type="journal article" date="2011" name="J. Gen. Appl. Microbiol.">
        <title>Draft genome sequencing of the enigmatic yeast Saitoella complicata.</title>
        <authorList>
            <person name="Nishida H."/>
            <person name="Hamamoto M."/>
            <person name="Sugiyama J."/>
        </authorList>
    </citation>
    <scope>NUCLEOTIDE SEQUENCE [LARGE SCALE GENOMIC DNA]</scope>
    <source>
        <strain evidence="9 10">NRRL Y-17804</strain>
    </source>
</reference>
<comment type="caution">
    <text evidence="9">The sequence shown here is derived from an EMBL/GenBank/DDBJ whole genome shotgun (WGS) entry which is preliminary data.</text>
</comment>
<protein>
    <recommendedName>
        <fullName evidence="6">Xylulose kinase</fullName>
        <ecNumber evidence="6">2.7.1.17</ecNumber>
    </recommendedName>
</protein>
<evidence type="ECO:0000313" key="10">
    <source>
        <dbReference type="Proteomes" id="UP000033140"/>
    </source>
</evidence>
<reference evidence="9 10" key="3">
    <citation type="journal article" date="2015" name="Genome Announc.">
        <title>Draft Genome Sequence of the Archiascomycetous Yeast Saitoella complicata.</title>
        <authorList>
            <person name="Yamauchi K."/>
            <person name="Kondo S."/>
            <person name="Hamamoto M."/>
            <person name="Takahashi Y."/>
            <person name="Ogura Y."/>
            <person name="Hayashi T."/>
            <person name="Nishida H."/>
        </authorList>
    </citation>
    <scope>NUCLEOTIDE SEQUENCE [LARGE SCALE GENOMIC DNA]</scope>
    <source>
        <strain evidence="9 10">NRRL Y-17804</strain>
    </source>
</reference>
<comment type="catalytic activity">
    <reaction evidence="5 6">
        <text>D-xylulose + ATP = D-xylulose 5-phosphate + ADP + H(+)</text>
        <dbReference type="Rhea" id="RHEA:10964"/>
        <dbReference type="ChEBI" id="CHEBI:15378"/>
        <dbReference type="ChEBI" id="CHEBI:17140"/>
        <dbReference type="ChEBI" id="CHEBI:30616"/>
        <dbReference type="ChEBI" id="CHEBI:57737"/>
        <dbReference type="ChEBI" id="CHEBI:456216"/>
        <dbReference type="EC" id="2.7.1.17"/>
    </reaction>
</comment>
<dbReference type="SUPFAM" id="SSF53067">
    <property type="entry name" value="Actin-like ATPase domain"/>
    <property type="match status" value="2"/>
</dbReference>
<dbReference type="PANTHER" id="PTHR10196">
    <property type="entry name" value="SUGAR KINASE"/>
    <property type="match status" value="1"/>
</dbReference>
<comment type="function">
    <text evidence="6">Highly specific D-xylulose kinase which participates in the catabolism of xylose. Xylose is a major component of hemicelluloses such as xylan. Most fungi utilize D-xylose via three enzymatic reactions, xylose reductase (XR), xylitol dehydrogenase (XDH), and xylulokinase, to form xylulose 5-phosphate, which enters pentose phosphate pathway.</text>
</comment>
<dbReference type="Pfam" id="PF00370">
    <property type="entry name" value="FGGY_N"/>
    <property type="match status" value="1"/>
</dbReference>
<dbReference type="GO" id="GO:0042732">
    <property type="term" value="P:D-xylose metabolic process"/>
    <property type="evidence" value="ECO:0007669"/>
    <property type="project" value="UniProtKB-UniRule"/>
</dbReference>
<dbReference type="InterPro" id="IPR018485">
    <property type="entry name" value="FGGY_C"/>
</dbReference>
<dbReference type="FunFam" id="3.30.420.40:FF:000118">
    <property type="entry name" value="Xylulose kinase 2"/>
    <property type="match status" value="1"/>
</dbReference>
<dbReference type="RefSeq" id="XP_019022451.1">
    <property type="nucleotide sequence ID" value="XM_019166978.1"/>
</dbReference>
<dbReference type="CDD" id="cd07776">
    <property type="entry name" value="ASKHA_NBD_FGGY_SpXK-like"/>
    <property type="match status" value="1"/>
</dbReference>
<keyword evidence="6" id="KW-0547">Nucleotide-binding</keyword>
<evidence type="ECO:0000256" key="2">
    <source>
        <dbReference type="ARBA" id="ARBA00022629"/>
    </source>
</evidence>
<evidence type="ECO:0000313" key="9">
    <source>
        <dbReference type="EMBL" id="GAO46618.1"/>
    </source>
</evidence>
<dbReference type="EMBL" id="BACD03000004">
    <property type="protein sequence ID" value="GAO46618.1"/>
    <property type="molecule type" value="Genomic_DNA"/>
</dbReference>
<feature type="domain" description="Carbohydrate kinase FGGY C-terminal" evidence="8">
    <location>
        <begin position="298"/>
        <end position="501"/>
    </location>
</feature>
<dbReference type="Proteomes" id="UP000033140">
    <property type="component" value="Unassembled WGS sequence"/>
</dbReference>
<dbReference type="GO" id="GO:0005524">
    <property type="term" value="F:ATP binding"/>
    <property type="evidence" value="ECO:0007669"/>
    <property type="project" value="UniProtKB-UniRule"/>
</dbReference>
<dbReference type="GO" id="GO:0005829">
    <property type="term" value="C:cytosol"/>
    <property type="evidence" value="ECO:0007669"/>
    <property type="project" value="TreeGrafter"/>
</dbReference>
<dbReference type="InterPro" id="IPR018484">
    <property type="entry name" value="FGGY_N"/>
</dbReference>
<dbReference type="InterPro" id="IPR042024">
    <property type="entry name" value="D-XK_euk"/>
</dbReference>
<dbReference type="AlphaFoldDB" id="A0A0E9N9Z7"/>
<dbReference type="Pfam" id="PF02782">
    <property type="entry name" value="FGGY_C"/>
    <property type="match status" value="1"/>
</dbReference>
<dbReference type="GO" id="GO:0005997">
    <property type="term" value="P:xylulose metabolic process"/>
    <property type="evidence" value="ECO:0007669"/>
    <property type="project" value="TreeGrafter"/>
</dbReference>
<name>A0A0E9N9Z7_SAICN</name>
<evidence type="ECO:0000259" key="7">
    <source>
        <dbReference type="Pfam" id="PF00370"/>
    </source>
</evidence>
<dbReference type="GO" id="GO:0004856">
    <property type="term" value="F:D-xylulokinase activity"/>
    <property type="evidence" value="ECO:0007669"/>
    <property type="project" value="UniProtKB-UniRule"/>
</dbReference>
<evidence type="ECO:0000256" key="1">
    <source>
        <dbReference type="ARBA" id="ARBA00009156"/>
    </source>
</evidence>
<proteinExistence type="inferred from homology"/>
<dbReference type="EC" id="2.7.1.17" evidence="6"/>